<feature type="region of interest" description="Disordered" evidence="1">
    <location>
        <begin position="85"/>
        <end position="107"/>
    </location>
</feature>
<dbReference type="KEGG" id="loa:LOAG_07288"/>
<dbReference type="AlphaFoldDB" id="A0A1S0TW41"/>
<organism evidence="2">
    <name type="scientific">Loa loa</name>
    <name type="common">Eye worm</name>
    <name type="synonym">Filaria loa</name>
    <dbReference type="NCBI Taxonomy" id="7209"/>
    <lineage>
        <taxon>Eukaryota</taxon>
        <taxon>Metazoa</taxon>
        <taxon>Ecdysozoa</taxon>
        <taxon>Nematoda</taxon>
        <taxon>Chromadorea</taxon>
        <taxon>Rhabditida</taxon>
        <taxon>Spirurina</taxon>
        <taxon>Spiruromorpha</taxon>
        <taxon>Filarioidea</taxon>
        <taxon>Onchocercidae</taxon>
        <taxon>Loa</taxon>
    </lineage>
</organism>
<proteinExistence type="predicted"/>
<reference evidence="2" key="1">
    <citation type="submission" date="2012-04" db="EMBL/GenBank/DDBJ databases">
        <title>The Genome Sequence of Loa loa.</title>
        <authorList>
            <consortium name="The Broad Institute Genome Sequencing Platform"/>
            <consortium name="Broad Institute Genome Sequencing Center for Infectious Disease"/>
            <person name="Nutman T.B."/>
            <person name="Fink D.L."/>
            <person name="Russ C."/>
            <person name="Young S."/>
            <person name="Zeng Q."/>
            <person name="Gargeya S."/>
            <person name="Alvarado L."/>
            <person name="Berlin A."/>
            <person name="Chapman S.B."/>
            <person name="Chen Z."/>
            <person name="Freedman E."/>
            <person name="Gellesch M."/>
            <person name="Goldberg J."/>
            <person name="Griggs A."/>
            <person name="Gujja S."/>
            <person name="Heilman E.R."/>
            <person name="Heiman D."/>
            <person name="Howarth C."/>
            <person name="Mehta T."/>
            <person name="Neiman D."/>
            <person name="Pearson M."/>
            <person name="Roberts A."/>
            <person name="Saif S."/>
            <person name="Shea T."/>
            <person name="Shenoy N."/>
            <person name="Sisk P."/>
            <person name="Stolte C."/>
            <person name="Sykes S."/>
            <person name="White J."/>
            <person name="Yandava C."/>
            <person name="Haas B."/>
            <person name="Henn M.R."/>
            <person name="Nusbaum C."/>
            <person name="Birren B."/>
        </authorList>
    </citation>
    <scope>NUCLEOTIDE SEQUENCE [LARGE SCALE GENOMIC DNA]</scope>
</reference>
<sequence>MANGNAKFRYFIFEKFEECKTPEKYCMEKLILQAVRRNTFIFNGYSSSCCKEQKCGKGIDNGTSEKCIYFPNVLQIFVALMGQERKGDENSKRMTYTPEGDEFQEAL</sequence>
<dbReference type="GeneID" id="9944704"/>
<dbReference type="InParanoid" id="A0A1S0TW41"/>
<evidence type="ECO:0000313" key="2">
    <source>
        <dbReference type="EMBL" id="EFO21204.1"/>
    </source>
</evidence>
<evidence type="ECO:0000256" key="1">
    <source>
        <dbReference type="SAM" id="MobiDB-lite"/>
    </source>
</evidence>
<dbReference type="RefSeq" id="XP_003142869.1">
    <property type="nucleotide sequence ID" value="XM_003142821.1"/>
</dbReference>
<dbReference type="CTD" id="9944704"/>
<name>A0A1S0TW41_LOALO</name>
<protein>
    <submittedName>
        <fullName evidence="2">Uncharacterized protein</fullName>
    </submittedName>
</protein>
<gene>
    <name evidence="2" type="ORF">LOAG_07288</name>
</gene>
<accession>A0A1S0TW41</accession>
<dbReference type="EMBL" id="JH712089">
    <property type="protein sequence ID" value="EFO21204.1"/>
    <property type="molecule type" value="Genomic_DNA"/>
</dbReference>